<gene>
    <name evidence="1" type="ORF">MtrDRAFT_AC150207g23v2</name>
    <name evidence="2" type="ORF">MtrunA17_Chr1g0153021</name>
</gene>
<reference evidence="3" key="3">
    <citation type="journal article" date="2018" name="Nat. Plants">
        <title>Whole-genome landscape of Medicago truncatula symbiotic genes.</title>
        <authorList>
            <person name="Pecrix Y."/>
            <person name="Staton S.E."/>
            <person name="Sallet E."/>
            <person name="Lelandais-Briere C."/>
            <person name="Moreau S."/>
            <person name="Carrere S."/>
            <person name="Blein T."/>
            <person name="Jardinaud M.F."/>
            <person name="Latrasse D."/>
            <person name="Zouine M."/>
            <person name="Zahm M."/>
            <person name="Kreplak J."/>
            <person name="Mayjonade B."/>
            <person name="Satge C."/>
            <person name="Perez M."/>
            <person name="Cauet S."/>
            <person name="Marande W."/>
            <person name="Chantry-Darmon C."/>
            <person name="Lopez-Roques C."/>
            <person name="Bouchez O."/>
            <person name="Berard A."/>
            <person name="Debelle F."/>
            <person name="Munos S."/>
            <person name="Bendahmane A."/>
            <person name="Berges H."/>
            <person name="Niebel A."/>
            <person name="Buitink J."/>
            <person name="Frugier F."/>
            <person name="Benhamed M."/>
            <person name="Crespi M."/>
            <person name="Gouzy J."/>
            <person name="Gamas P."/>
        </authorList>
    </citation>
    <scope>NUCLEOTIDE SEQUENCE [LARGE SCALE GENOMIC DNA]</scope>
    <source>
        <strain evidence="3">cv. Jemalong A17</strain>
    </source>
</reference>
<reference evidence="2" key="4">
    <citation type="journal article" date="2018" name="Nat. Plants">
        <title>Whole-genome landscape of Medicago truncatula symbiotic genes.</title>
        <authorList>
            <person name="Pecrix Y."/>
            <person name="Gamas P."/>
            <person name="Carrere S."/>
        </authorList>
    </citation>
    <scope>NUCLEOTIDE SEQUENCE</scope>
    <source>
        <tissue evidence="2">Leaves</tissue>
    </source>
</reference>
<evidence type="ECO:0000313" key="1">
    <source>
        <dbReference type="EMBL" id="ABD32633.1"/>
    </source>
</evidence>
<dbReference type="EMBL" id="PSQE01000001">
    <property type="protein sequence ID" value="RHN77275.1"/>
    <property type="molecule type" value="Genomic_DNA"/>
</dbReference>
<sequence length="89" mass="10653">MRDLFKMIYFHSNELESPLFYHLSRGILGHSSYQEAHYFECSVKCLVIFNAFCDGIEQILLRQRQKLLEIVIYTLRLKVTLVKYIENMC</sequence>
<dbReference type="EMBL" id="AC150207">
    <property type="protein sequence ID" value="ABD32633.1"/>
    <property type="molecule type" value="Genomic_DNA"/>
</dbReference>
<accession>Q2HTP8</accession>
<evidence type="ECO:0000313" key="3">
    <source>
        <dbReference type="Proteomes" id="UP000265566"/>
    </source>
</evidence>
<reference evidence="1" key="1">
    <citation type="submission" date="2004-10" db="EMBL/GenBank/DDBJ databases">
        <authorList>
            <person name="Town C.D."/>
        </authorList>
    </citation>
    <scope>NUCLEOTIDE SEQUENCE</scope>
</reference>
<dbReference type="InterPro" id="IPR008511">
    <property type="entry name" value="ROH1-like"/>
</dbReference>
<name>Q2HTP8_MEDTR</name>
<evidence type="ECO:0000313" key="2">
    <source>
        <dbReference type="EMBL" id="RHN77275.1"/>
    </source>
</evidence>
<proteinExistence type="predicted"/>
<dbReference type="Proteomes" id="UP000265566">
    <property type="component" value="Chromosome 1"/>
</dbReference>
<dbReference type="AlphaFoldDB" id="Q2HTP8"/>
<organism evidence="1">
    <name type="scientific">Medicago truncatula</name>
    <name type="common">Barrel medic</name>
    <name type="synonym">Medicago tribuloides</name>
    <dbReference type="NCBI Taxonomy" id="3880"/>
    <lineage>
        <taxon>Eukaryota</taxon>
        <taxon>Viridiplantae</taxon>
        <taxon>Streptophyta</taxon>
        <taxon>Embryophyta</taxon>
        <taxon>Tracheophyta</taxon>
        <taxon>Spermatophyta</taxon>
        <taxon>Magnoliopsida</taxon>
        <taxon>eudicotyledons</taxon>
        <taxon>Gunneridae</taxon>
        <taxon>Pentapetalae</taxon>
        <taxon>rosids</taxon>
        <taxon>fabids</taxon>
        <taxon>Fabales</taxon>
        <taxon>Fabaceae</taxon>
        <taxon>Papilionoideae</taxon>
        <taxon>50 kb inversion clade</taxon>
        <taxon>NPAAA clade</taxon>
        <taxon>Hologalegina</taxon>
        <taxon>IRL clade</taxon>
        <taxon>Trifolieae</taxon>
        <taxon>Medicago</taxon>
    </lineage>
</organism>
<protein>
    <submittedName>
        <fullName evidence="1">Beta tubulin</fullName>
    </submittedName>
</protein>
<dbReference type="Pfam" id="PF05633">
    <property type="entry name" value="ROH1-like"/>
    <property type="match status" value="1"/>
</dbReference>
<reference evidence="1" key="2">
    <citation type="submission" date="2007-03" db="EMBL/GenBank/DDBJ databases">
        <authorList>
            <consortium name="The International Medicago Genome Annotation Group"/>
        </authorList>
    </citation>
    <scope>NUCLEOTIDE SEQUENCE</scope>
</reference>
<dbReference type="Gramene" id="rna713">
    <property type="protein sequence ID" value="RHN77275.1"/>
    <property type="gene ID" value="gene713"/>
</dbReference>